<keyword evidence="2" id="KW-0472">Membrane</keyword>
<keyword evidence="2" id="KW-0812">Transmembrane</keyword>
<keyword evidence="2" id="KW-1133">Transmembrane helix</keyword>
<reference evidence="4" key="1">
    <citation type="submission" date="2017-01" db="EMBL/GenBank/DDBJ databases">
        <authorList>
            <person name="Varghese N."/>
            <person name="Submissions S."/>
        </authorList>
    </citation>
    <scope>NUCLEOTIDE SEQUENCE [LARGE SCALE GENOMIC DNA]</scope>
    <source>
        <strain evidence="4">DSM 7027</strain>
    </source>
</reference>
<evidence type="ECO:0000313" key="4">
    <source>
        <dbReference type="Proteomes" id="UP000186895"/>
    </source>
</evidence>
<proteinExistence type="predicted"/>
<feature type="transmembrane region" description="Helical" evidence="2">
    <location>
        <begin position="224"/>
        <end position="246"/>
    </location>
</feature>
<gene>
    <name evidence="3" type="ORF">SAMN05421647_103289</name>
</gene>
<evidence type="ECO:0000256" key="2">
    <source>
        <dbReference type="SAM" id="Phobius"/>
    </source>
</evidence>
<protein>
    <submittedName>
        <fullName evidence="3">Uncharacterized protein</fullName>
    </submittedName>
</protein>
<dbReference type="Proteomes" id="UP000186895">
    <property type="component" value="Unassembled WGS sequence"/>
</dbReference>
<dbReference type="STRING" id="49186.SAMN05421647_103289"/>
<feature type="region of interest" description="Disordered" evidence="1">
    <location>
        <begin position="181"/>
        <end position="207"/>
    </location>
</feature>
<dbReference type="EMBL" id="FTMN01000003">
    <property type="protein sequence ID" value="SIQ27328.1"/>
    <property type="molecule type" value="Genomic_DNA"/>
</dbReference>
<name>A0A1N6REM5_9GAMM</name>
<dbReference type="AlphaFoldDB" id="A0A1N6REM5"/>
<evidence type="ECO:0000313" key="3">
    <source>
        <dbReference type="EMBL" id="SIQ27328.1"/>
    </source>
</evidence>
<sequence>MSLEADYLALSKGARMHLKCRAGDRFYFRTSGQVKWIIWGVIGLICLLSSLLMSVVLDGAEQIIYMVTSLCLIIAVTISLGMRRHLVLDTTNGKLLREKSWWGLRRSIKSADPLTNQRAVVAPIAELSQGCLLEIADQKYTIGTFDQTRQLAIFINRYFAVPAFDRVTRWPNEIELQDKQHAETGSCASPAPQQPLSSAGLEEHKSPSAVPTQARYVPIGDQKVFLKLALPFPLFLLLGILLSQLANRGGV</sequence>
<keyword evidence="4" id="KW-1185">Reference proteome</keyword>
<accession>A0A1N6REM5</accession>
<organism evidence="3 4">
    <name type="scientific">Marinobacterium stanieri</name>
    <dbReference type="NCBI Taxonomy" id="49186"/>
    <lineage>
        <taxon>Bacteria</taxon>
        <taxon>Pseudomonadati</taxon>
        <taxon>Pseudomonadota</taxon>
        <taxon>Gammaproteobacteria</taxon>
        <taxon>Oceanospirillales</taxon>
        <taxon>Oceanospirillaceae</taxon>
        <taxon>Marinobacterium</taxon>
    </lineage>
</organism>
<dbReference type="RefSeq" id="WP_076462461.1">
    <property type="nucleotide sequence ID" value="NZ_FTMN01000003.1"/>
</dbReference>
<evidence type="ECO:0000256" key="1">
    <source>
        <dbReference type="SAM" id="MobiDB-lite"/>
    </source>
</evidence>
<feature type="transmembrane region" description="Helical" evidence="2">
    <location>
        <begin position="63"/>
        <end position="82"/>
    </location>
</feature>
<feature type="transmembrane region" description="Helical" evidence="2">
    <location>
        <begin position="36"/>
        <end position="57"/>
    </location>
</feature>